<gene>
    <name evidence="1" type="ORF">VF724_20710</name>
</gene>
<organism evidence="1 2">
    <name type="scientific">Ferviditalea candida</name>
    <dbReference type="NCBI Taxonomy" id="3108399"/>
    <lineage>
        <taxon>Bacteria</taxon>
        <taxon>Bacillati</taxon>
        <taxon>Bacillota</taxon>
        <taxon>Bacilli</taxon>
        <taxon>Bacillales</taxon>
        <taxon>Paenibacillaceae</taxon>
        <taxon>Ferviditalea</taxon>
    </lineage>
</organism>
<dbReference type="Proteomes" id="UP001310386">
    <property type="component" value="Unassembled WGS sequence"/>
</dbReference>
<comment type="caution">
    <text evidence="1">The sequence shown here is derived from an EMBL/GenBank/DDBJ whole genome shotgun (WGS) entry which is preliminary data.</text>
</comment>
<accession>A0ABU5ZNE3</accession>
<evidence type="ECO:0000313" key="2">
    <source>
        <dbReference type="Proteomes" id="UP001310386"/>
    </source>
</evidence>
<keyword evidence="2" id="KW-1185">Reference proteome</keyword>
<evidence type="ECO:0000313" key="1">
    <source>
        <dbReference type="EMBL" id="MEB3104037.1"/>
    </source>
</evidence>
<protein>
    <submittedName>
        <fullName evidence="1">Uncharacterized protein</fullName>
    </submittedName>
</protein>
<name>A0ABU5ZNE3_9BACL</name>
<proteinExistence type="predicted"/>
<dbReference type="EMBL" id="JAYJLD010000070">
    <property type="protein sequence ID" value="MEB3104037.1"/>
    <property type="molecule type" value="Genomic_DNA"/>
</dbReference>
<reference evidence="1" key="1">
    <citation type="submission" date="2023-12" db="EMBL/GenBank/DDBJ databases">
        <title>Fervidustalea candida gen. nov., sp. nov., a novel member of the family Paenibacillaceae isolated from a geothermal area.</title>
        <authorList>
            <person name="Li W.-J."/>
            <person name="Jiao J.-Y."/>
            <person name="Chen Y."/>
        </authorList>
    </citation>
    <scope>NUCLEOTIDE SEQUENCE</scope>
    <source>
        <strain evidence="1">SYSU GA230002</strain>
    </source>
</reference>
<sequence>MEKWIKKMESVVFGQEQNIRFLLTALLAGGHVLLDRGRESRY</sequence>
<dbReference type="RefSeq" id="WP_371756164.1">
    <property type="nucleotide sequence ID" value="NZ_JAYJLD010000070.1"/>
</dbReference>